<name>A0A9D4F7X8_DREPO</name>
<dbReference type="Proteomes" id="UP000828390">
    <property type="component" value="Unassembled WGS sequence"/>
</dbReference>
<keyword evidence="2" id="KW-1185">Reference proteome</keyword>
<dbReference type="AlphaFoldDB" id="A0A9D4F7X8"/>
<reference evidence="1" key="2">
    <citation type="submission" date="2020-11" db="EMBL/GenBank/DDBJ databases">
        <authorList>
            <person name="McCartney M.A."/>
            <person name="Auch B."/>
            <person name="Kono T."/>
            <person name="Mallez S."/>
            <person name="Becker A."/>
            <person name="Gohl D.M."/>
            <person name="Silverstein K.A.T."/>
            <person name="Koren S."/>
            <person name="Bechman K.B."/>
            <person name="Herman A."/>
            <person name="Abrahante J.E."/>
            <person name="Garbe J."/>
        </authorList>
    </citation>
    <scope>NUCLEOTIDE SEQUENCE</scope>
    <source>
        <strain evidence="1">Duluth1</strain>
        <tissue evidence="1">Whole animal</tissue>
    </source>
</reference>
<gene>
    <name evidence="1" type="ORF">DPMN_146885</name>
</gene>
<dbReference type="EMBL" id="JAIWYP010000007">
    <property type="protein sequence ID" value="KAH3793377.1"/>
    <property type="molecule type" value="Genomic_DNA"/>
</dbReference>
<accession>A0A9D4F7X8</accession>
<sequence>MGFLTKRKKKLLNVGFKAGGLSPAKGKIYHYERRLNSNTAYVRLERSSFEARVACYDNILTFRDEDGSQTQVKPLRPRLNRLRYVNMLRVPAQSKVHPDLLTNKVYVTALL</sequence>
<protein>
    <submittedName>
        <fullName evidence="1">Uncharacterized protein</fullName>
    </submittedName>
</protein>
<comment type="caution">
    <text evidence="1">The sequence shown here is derived from an EMBL/GenBank/DDBJ whole genome shotgun (WGS) entry which is preliminary data.</text>
</comment>
<reference evidence="1" key="1">
    <citation type="journal article" date="2019" name="bioRxiv">
        <title>The Genome of the Zebra Mussel, Dreissena polymorpha: A Resource for Invasive Species Research.</title>
        <authorList>
            <person name="McCartney M.A."/>
            <person name="Auch B."/>
            <person name="Kono T."/>
            <person name="Mallez S."/>
            <person name="Zhang Y."/>
            <person name="Obille A."/>
            <person name="Becker A."/>
            <person name="Abrahante J.E."/>
            <person name="Garbe J."/>
            <person name="Badalamenti J.P."/>
            <person name="Herman A."/>
            <person name="Mangelson H."/>
            <person name="Liachko I."/>
            <person name="Sullivan S."/>
            <person name="Sone E.D."/>
            <person name="Koren S."/>
            <person name="Silverstein K.A.T."/>
            <person name="Beckman K.B."/>
            <person name="Gohl D.M."/>
        </authorList>
    </citation>
    <scope>NUCLEOTIDE SEQUENCE</scope>
    <source>
        <strain evidence="1">Duluth1</strain>
        <tissue evidence="1">Whole animal</tissue>
    </source>
</reference>
<evidence type="ECO:0000313" key="1">
    <source>
        <dbReference type="EMBL" id="KAH3793377.1"/>
    </source>
</evidence>
<proteinExistence type="predicted"/>
<organism evidence="1 2">
    <name type="scientific">Dreissena polymorpha</name>
    <name type="common">Zebra mussel</name>
    <name type="synonym">Mytilus polymorpha</name>
    <dbReference type="NCBI Taxonomy" id="45954"/>
    <lineage>
        <taxon>Eukaryota</taxon>
        <taxon>Metazoa</taxon>
        <taxon>Spiralia</taxon>
        <taxon>Lophotrochozoa</taxon>
        <taxon>Mollusca</taxon>
        <taxon>Bivalvia</taxon>
        <taxon>Autobranchia</taxon>
        <taxon>Heteroconchia</taxon>
        <taxon>Euheterodonta</taxon>
        <taxon>Imparidentia</taxon>
        <taxon>Neoheterodontei</taxon>
        <taxon>Myida</taxon>
        <taxon>Dreissenoidea</taxon>
        <taxon>Dreissenidae</taxon>
        <taxon>Dreissena</taxon>
    </lineage>
</organism>
<evidence type="ECO:0000313" key="2">
    <source>
        <dbReference type="Proteomes" id="UP000828390"/>
    </source>
</evidence>